<feature type="domain" description="Lipocalin/cytosolic fatty-acid binding" evidence="3">
    <location>
        <begin position="49"/>
        <end position="196"/>
    </location>
</feature>
<keyword evidence="5" id="KW-1185">Reference proteome</keyword>
<dbReference type="InterPro" id="IPR012674">
    <property type="entry name" value="Calycin"/>
</dbReference>
<accession>A0A109IIM3</accession>
<evidence type="ECO:0000256" key="1">
    <source>
        <dbReference type="ARBA" id="ARBA00006889"/>
    </source>
</evidence>
<keyword evidence="4" id="KW-0449">Lipoprotein</keyword>
<dbReference type="GO" id="GO:0006950">
    <property type="term" value="P:response to stress"/>
    <property type="evidence" value="ECO:0007669"/>
    <property type="project" value="UniProtKB-ARBA"/>
</dbReference>
<dbReference type="Proteomes" id="UP000198226">
    <property type="component" value="Chromosome I"/>
</dbReference>
<dbReference type="PANTHER" id="PTHR10612:SF34">
    <property type="entry name" value="APOLIPOPROTEIN D"/>
    <property type="match status" value="1"/>
</dbReference>
<dbReference type="InterPro" id="IPR000566">
    <property type="entry name" value="Lipocln_cytosolic_FA-bd_dom"/>
</dbReference>
<reference evidence="5" key="1">
    <citation type="submission" date="2016-06" db="EMBL/GenBank/DDBJ databases">
        <authorList>
            <person name="Varghese N."/>
            <person name="Submissions Spin"/>
        </authorList>
    </citation>
    <scope>NUCLEOTIDE SEQUENCE [LARGE SCALE GENOMIC DNA]</scope>
    <source>
        <strain evidence="5">DSM 44983</strain>
    </source>
</reference>
<keyword evidence="2" id="KW-0732">Signal</keyword>
<evidence type="ECO:0000259" key="3">
    <source>
        <dbReference type="Pfam" id="PF08212"/>
    </source>
</evidence>
<evidence type="ECO:0000313" key="4">
    <source>
        <dbReference type="EMBL" id="SCG66024.1"/>
    </source>
</evidence>
<comment type="similarity">
    <text evidence="1 2">Belongs to the calycin superfamily. Lipocalin family.</text>
</comment>
<dbReference type="CDD" id="cd19438">
    <property type="entry name" value="lipocalin_Blc-like"/>
    <property type="match status" value="1"/>
</dbReference>
<proteinExistence type="inferred from homology"/>
<dbReference type="Pfam" id="PF08212">
    <property type="entry name" value="Lipocalin_2"/>
    <property type="match status" value="1"/>
</dbReference>
<dbReference type="PANTHER" id="PTHR10612">
    <property type="entry name" value="APOLIPOPROTEIN D"/>
    <property type="match status" value="1"/>
</dbReference>
<dbReference type="AlphaFoldDB" id="A0A109IIM3"/>
<dbReference type="InterPro" id="IPR022271">
    <property type="entry name" value="Lipocalin_ApoD"/>
</dbReference>
<dbReference type="PIRSF" id="PIRSF036893">
    <property type="entry name" value="Lipocalin_ApoD"/>
    <property type="match status" value="1"/>
</dbReference>
<evidence type="ECO:0000256" key="2">
    <source>
        <dbReference type="PIRNR" id="PIRNR036893"/>
    </source>
</evidence>
<protein>
    <submittedName>
        <fullName evidence="4">Apolipoprotein D and lipocalin family protein</fullName>
    </submittedName>
</protein>
<dbReference type="EMBL" id="LT607752">
    <property type="protein sequence ID" value="SCG66024.1"/>
    <property type="molecule type" value="Genomic_DNA"/>
</dbReference>
<dbReference type="InterPro" id="IPR022272">
    <property type="entry name" value="Lipocalin_CS"/>
</dbReference>
<sequence length="206" mass="21605">MGVRRQAAVATAKVLATAVATTTVLATAVPAQAAPTTVDTGPLTPVAEVDVERYAGDWYQVAAVPAIFEIQCYKNVRARYDVQPDGTVGVRNTCQTIVGTTSAVTGRARSENPPADSALTVSFLKLGSRWIYLGGPNYVVIGLDPDYRWAVVGDPDRSTGFVLSREPALTGAQTTAAKAALTANGYDLCDFRTTRQDGGGQAGSFC</sequence>
<feature type="chain" id="PRO_5014494764" evidence="2">
    <location>
        <begin position="34"/>
        <end position="206"/>
    </location>
</feature>
<dbReference type="PROSITE" id="PS00213">
    <property type="entry name" value="LIPOCALIN"/>
    <property type="match status" value="1"/>
</dbReference>
<dbReference type="Gene3D" id="2.40.128.20">
    <property type="match status" value="1"/>
</dbReference>
<dbReference type="InterPro" id="IPR047202">
    <property type="entry name" value="Lipocalin_Blc-like_dom"/>
</dbReference>
<gene>
    <name evidence="4" type="ORF">GA0070623_3166</name>
</gene>
<dbReference type="RefSeq" id="WP_067311322.1">
    <property type="nucleotide sequence ID" value="NZ_LRMV01000106.1"/>
</dbReference>
<evidence type="ECO:0000313" key="5">
    <source>
        <dbReference type="Proteomes" id="UP000198226"/>
    </source>
</evidence>
<organism evidence="4 5">
    <name type="scientific">Micromonospora rifamycinica</name>
    <dbReference type="NCBI Taxonomy" id="291594"/>
    <lineage>
        <taxon>Bacteria</taxon>
        <taxon>Bacillati</taxon>
        <taxon>Actinomycetota</taxon>
        <taxon>Actinomycetes</taxon>
        <taxon>Micromonosporales</taxon>
        <taxon>Micromonosporaceae</taxon>
        <taxon>Micromonospora</taxon>
    </lineage>
</organism>
<dbReference type="OrthoDB" id="594739at2"/>
<dbReference type="SUPFAM" id="SSF50814">
    <property type="entry name" value="Lipocalins"/>
    <property type="match status" value="1"/>
</dbReference>
<feature type="signal peptide" evidence="2">
    <location>
        <begin position="1"/>
        <end position="33"/>
    </location>
</feature>
<name>A0A109IIM3_9ACTN</name>